<organism evidence="1 2">
    <name type="scientific">Zalaria obscura</name>
    <dbReference type="NCBI Taxonomy" id="2024903"/>
    <lineage>
        <taxon>Eukaryota</taxon>
        <taxon>Fungi</taxon>
        <taxon>Dikarya</taxon>
        <taxon>Ascomycota</taxon>
        <taxon>Pezizomycotina</taxon>
        <taxon>Dothideomycetes</taxon>
        <taxon>Dothideomycetidae</taxon>
        <taxon>Dothideales</taxon>
        <taxon>Zalariaceae</taxon>
        <taxon>Zalaria</taxon>
    </lineage>
</organism>
<name>A0ACC3S8G6_9PEZI</name>
<dbReference type="Proteomes" id="UP001320706">
    <property type="component" value="Unassembled WGS sequence"/>
</dbReference>
<proteinExistence type="predicted"/>
<accession>A0ACC3S8G6</accession>
<keyword evidence="2" id="KW-1185">Reference proteome</keyword>
<protein>
    <submittedName>
        <fullName evidence="1">Uncharacterized protein</fullName>
    </submittedName>
</protein>
<sequence>MGGGMARNLAKCGFEVHGYDLYQPSVDKLVEAGGKAAPSPAKAAESADVLVLMVVNNQQADAVLFDPEGGAVAALRKEATIILCSTTAPAYQHELRRHIDEAGRPDVRLLDCPVSGGSIRAANGTLSIFSSGPDAHLDAVADVLNAMADPLYRIPGGISMGSVAKMCHQHQAATNIIMVSEAMGLAAVAGLDTKTVYEAINQSAGWSWMFENRGPHMLGNDWGTVHSAVSIILKDAKIVAEHARNTGFPLPLENAATELYIAGTHAGFTKEDDAGLVRLYLPKDKQDAVGQLAKGEQTRQGKGDVTVETIVDVLAGVHLASTSECMKFAQYVGMDVELLVDIITRGAGSSNMFKTAVPQMLKAGDFSLHSVKESSGIQTNLKAALDKAAALGQPLPMAAAAFQQMLFDR</sequence>
<comment type="caution">
    <text evidence="1">The sequence shown here is derived from an EMBL/GenBank/DDBJ whole genome shotgun (WGS) entry which is preliminary data.</text>
</comment>
<reference evidence="1" key="1">
    <citation type="submission" date="2024-02" db="EMBL/GenBank/DDBJ databases">
        <title>Metagenome Assembled Genome of Zalaria obscura JY119.</title>
        <authorList>
            <person name="Vighnesh L."/>
            <person name="Jagadeeshwari U."/>
            <person name="Venkata Ramana C."/>
            <person name="Sasikala C."/>
        </authorList>
    </citation>
    <scope>NUCLEOTIDE SEQUENCE</scope>
    <source>
        <strain evidence="1">JY119</strain>
    </source>
</reference>
<gene>
    <name evidence="1" type="ORF">M8818_006949</name>
</gene>
<evidence type="ECO:0000313" key="2">
    <source>
        <dbReference type="Proteomes" id="UP001320706"/>
    </source>
</evidence>
<evidence type="ECO:0000313" key="1">
    <source>
        <dbReference type="EMBL" id="KAK8196782.1"/>
    </source>
</evidence>
<dbReference type="EMBL" id="JAMKPW020000041">
    <property type="protein sequence ID" value="KAK8196782.1"/>
    <property type="molecule type" value="Genomic_DNA"/>
</dbReference>